<evidence type="ECO:0000313" key="2">
    <source>
        <dbReference type="EMBL" id="TWD72367.1"/>
    </source>
</evidence>
<reference evidence="2 3" key="1">
    <citation type="submission" date="2019-06" db="EMBL/GenBank/DDBJ databases">
        <title>Sorghum-associated microbial communities from plants grown in Nebraska, USA.</title>
        <authorList>
            <person name="Schachtman D."/>
        </authorList>
    </citation>
    <scope>NUCLEOTIDE SEQUENCE [LARGE SCALE GENOMIC DNA]</scope>
    <source>
        <strain evidence="2 3">T529</strain>
    </source>
</reference>
<organism evidence="2 3">
    <name type="scientific">Variovorax beijingensis</name>
    <dbReference type="NCBI Taxonomy" id="2496117"/>
    <lineage>
        <taxon>Bacteria</taxon>
        <taxon>Pseudomonadati</taxon>
        <taxon>Pseudomonadota</taxon>
        <taxon>Betaproteobacteria</taxon>
        <taxon>Burkholderiales</taxon>
        <taxon>Comamonadaceae</taxon>
        <taxon>Variovorax</taxon>
    </lineage>
</organism>
<dbReference type="EMBL" id="VIVL01000031">
    <property type="protein sequence ID" value="TWD72367.1"/>
    <property type="molecule type" value="Genomic_DNA"/>
</dbReference>
<gene>
    <name evidence="2" type="ORF">FB547_1315</name>
</gene>
<feature type="region of interest" description="Disordered" evidence="1">
    <location>
        <begin position="217"/>
        <end position="238"/>
    </location>
</feature>
<protein>
    <submittedName>
        <fullName evidence="2">Uncharacterized protein</fullName>
    </submittedName>
</protein>
<feature type="compositionally biased region" description="Low complexity" evidence="1">
    <location>
        <begin position="222"/>
        <end position="238"/>
    </location>
</feature>
<accession>A0A561B0I8</accession>
<sequence>MPNAAIETVVDTNDRPFVRSDRGAHCRWPGWQSRIGDAKLVRSMARKGCSPDNSACEGFFGRRAPRSTPLALSAMSNTGKVSDLRYNAVQLFIRIPSGQRLSVLGLESVGVRARISTEGLRRLTWNTSSQSRTCMTPSAGRVNSRIPAEIRGTAISFMVEGRVEATTEVVLECLVLADCSRTDCGRKGPFAASLPLQSGYRKSRGWRLGLTPGHLPGRGRLGVRSSRGGSVRASRVFP</sequence>
<evidence type="ECO:0000313" key="3">
    <source>
        <dbReference type="Proteomes" id="UP000319722"/>
    </source>
</evidence>
<name>A0A561B0I8_9BURK</name>
<proteinExistence type="predicted"/>
<comment type="caution">
    <text evidence="2">The sequence shown here is derived from an EMBL/GenBank/DDBJ whole genome shotgun (WGS) entry which is preliminary data.</text>
</comment>
<dbReference type="AlphaFoldDB" id="A0A561B0I8"/>
<dbReference type="Proteomes" id="UP000319722">
    <property type="component" value="Unassembled WGS sequence"/>
</dbReference>
<evidence type="ECO:0000256" key="1">
    <source>
        <dbReference type="SAM" id="MobiDB-lite"/>
    </source>
</evidence>